<reference evidence="2 3" key="1">
    <citation type="journal article" date="2012" name="Virus Genes">
        <title>Isolation and complete genome sequence of a bacteriophage lysing Tetrasphaera jenkinsii, a filamentous bacteria responsible for bulking in activated sludge.</title>
        <authorList>
            <person name="Petrovski S."/>
            <person name="Tillett D."/>
            <person name="Seviour R.J."/>
        </authorList>
    </citation>
    <scope>NUCLEOTIDE SEQUENCE [LARGE SCALE GENOMIC DNA]</scope>
</reference>
<evidence type="ECO:0000313" key="3">
    <source>
        <dbReference type="Proteomes" id="UP000002653"/>
    </source>
</evidence>
<protein>
    <submittedName>
        <fullName evidence="2">Uncharacterized protein</fullName>
    </submittedName>
</protein>
<keyword evidence="3" id="KW-1185">Reference proteome</keyword>
<dbReference type="GeneID" id="14297474"/>
<sequence length="160" mass="16964">MSPGPGSVDLELGRVLHVKRVGAFKLHVGNIPLGKRADGRMRTEVREPHFKPLVGDASKDGVGRGNRGKVVRGTLEGLRLLVDADESQPILVGKLGLYLGEVALLVERFHGVLLLPGVVGHGPSGQADAQEQSSNEIHLRPPCPASQSRILPDSSCQGAH</sequence>
<proteinExistence type="predicted"/>
<dbReference type="Proteomes" id="UP000002653">
    <property type="component" value="Segment"/>
</dbReference>
<dbReference type="EMBL" id="HQ225832">
    <property type="protein sequence ID" value="ADX42569.1"/>
    <property type="molecule type" value="Genomic_DNA"/>
</dbReference>
<evidence type="ECO:0000313" key="2">
    <source>
        <dbReference type="EMBL" id="ADX42569.1"/>
    </source>
</evidence>
<dbReference type="KEGG" id="vg:14297474"/>
<organism evidence="2 3">
    <name type="scientific">Tetrasphaera phage TJE1</name>
    <dbReference type="NCBI Taxonomy" id="981335"/>
    <lineage>
        <taxon>Viruses</taxon>
        <taxon>Duplodnaviria</taxon>
        <taxon>Heunggongvirae</taxon>
        <taxon>Uroviricota</taxon>
        <taxon>Caudoviricetes</taxon>
        <taxon>Tijeunavirus</taxon>
        <taxon>Tijeunavirus TJE1</taxon>
    </lineage>
</organism>
<dbReference type="RefSeq" id="YP_007237961.1">
    <property type="nucleotide sequence ID" value="NC_019930.1"/>
</dbReference>
<evidence type="ECO:0000256" key="1">
    <source>
        <dbReference type="SAM" id="MobiDB-lite"/>
    </source>
</evidence>
<feature type="compositionally biased region" description="Polar residues" evidence="1">
    <location>
        <begin position="145"/>
        <end position="160"/>
    </location>
</feature>
<feature type="compositionally biased region" description="Polar residues" evidence="1">
    <location>
        <begin position="127"/>
        <end position="136"/>
    </location>
</feature>
<feature type="region of interest" description="Disordered" evidence="1">
    <location>
        <begin position="123"/>
        <end position="160"/>
    </location>
</feature>
<accession>G4W981</accession>
<name>G4W981_9CAUD</name>